<gene>
    <name evidence="1" type="ORF">E1B28_010209</name>
</gene>
<dbReference type="PANTHER" id="PTHR14614">
    <property type="entry name" value="HEPATOCELLULAR CARCINOMA-ASSOCIATED ANTIGEN"/>
    <property type="match status" value="1"/>
</dbReference>
<evidence type="ECO:0000313" key="1">
    <source>
        <dbReference type="EMBL" id="KAG7091156.1"/>
    </source>
</evidence>
<dbReference type="InterPro" id="IPR029063">
    <property type="entry name" value="SAM-dependent_MTases_sf"/>
</dbReference>
<sequence>MLLPTAHLPPIKQLQSLVLIDEPLLHTHLDYLRSIYNPPVRGSHRRGKRILFSVDTQNDAPRDGPQSTLEQTELENLRSDAFEQSYALKWLSALVRAAQNNNSNSNNSNSNNSNSNGCSLIDSAAALLASCSGTSGAGVITREFSFSSSNLPTNDISVSLIDRPLDNSDFRSVGAQTWGGACVLAEEIVQKCTVLFSSSGIPLRILELGAGTGLVSLVAAKVCSALSLSVDIVATDYYPSVLQNLAINVEANFPSPSKVRISTHPLDWEAFAAADRNSQPPPPFSQPFDLVLGADIVYEAPHAQWIHQCLHRLLRMPPCGGVAPRFHLIVPLRPTFAKESETMDVVFPFANGDGKAADGRKDKLELVTFSKEVIFCDAAESPGLTEKDVDDDDLVKYAYYVIGWGLRR</sequence>
<dbReference type="GeneID" id="66079285"/>
<dbReference type="KEGG" id="more:E1B28_010209"/>
<dbReference type="PANTHER" id="PTHR14614:SF147">
    <property type="entry name" value="S-ADENOSYLMETHIONINE-DEPENDENT METHYLTRANSFERASE OF THE SEVEN BETA-STRAND FAMILY"/>
    <property type="match status" value="1"/>
</dbReference>
<organism evidence="1 2">
    <name type="scientific">Marasmius oreades</name>
    <name type="common">fairy-ring Marasmius</name>
    <dbReference type="NCBI Taxonomy" id="181124"/>
    <lineage>
        <taxon>Eukaryota</taxon>
        <taxon>Fungi</taxon>
        <taxon>Dikarya</taxon>
        <taxon>Basidiomycota</taxon>
        <taxon>Agaricomycotina</taxon>
        <taxon>Agaricomycetes</taxon>
        <taxon>Agaricomycetidae</taxon>
        <taxon>Agaricales</taxon>
        <taxon>Marasmiineae</taxon>
        <taxon>Marasmiaceae</taxon>
        <taxon>Marasmius</taxon>
    </lineage>
</organism>
<dbReference type="RefSeq" id="XP_043007626.1">
    <property type="nucleotide sequence ID" value="XM_043155162.1"/>
</dbReference>
<protein>
    <recommendedName>
        <fullName evidence="3">S-adenosyl-L-methionine-dependent methyltransferase</fullName>
    </recommendedName>
</protein>
<dbReference type="InterPro" id="IPR019410">
    <property type="entry name" value="Methyltransf_16"/>
</dbReference>
<keyword evidence="2" id="KW-1185">Reference proteome</keyword>
<dbReference type="AlphaFoldDB" id="A0A9P7USG9"/>
<dbReference type="Proteomes" id="UP001049176">
    <property type="component" value="Chromosome 6"/>
</dbReference>
<comment type="caution">
    <text evidence="1">The sequence shown here is derived from an EMBL/GenBank/DDBJ whole genome shotgun (WGS) entry which is preliminary data.</text>
</comment>
<dbReference type="Gene3D" id="3.40.50.150">
    <property type="entry name" value="Vaccinia Virus protein VP39"/>
    <property type="match status" value="1"/>
</dbReference>
<dbReference type="GO" id="GO:0008757">
    <property type="term" value="F:S-adenosylmethionine-dependent methyltransferase activity"/>
    <property type="evidence" value="ECO:0007669"/>
    <property type="project" value="UniProtKB-ARBA"/>
</dbReference>
<reference evidence="1" key="1">
    <citation type="journal article" date="2021" name="Genome Biol. Evol.">
        <title>The assembled and annotated genome of the fairy-ring fungus Marasmius oreades.</title>
        <authorList>
            <person name="Hiltunen M."/>
            <person name="Ament-Velasquez S.L."/>
            <person name="Johannesson H."/>
        </authorList>
    </citation>
    <scope>NUCLEOTIDE SEQUENCE</scope>
    <source>
        <strain evidence="1">03SP1</strain>
    </source>
</reference>
<accession>A0A9P7USG9</accession>
<dbReference type="EMBL" id="CM032186">
    <property type="protein sequence ID" value="KAG7091156.1"/>
    <property type="molecule type" value="Genomic_DNA"/>
</dbReference>
<evidence type="ECO:0008006" key="3">
    <source>
        <dbReference type="Google" id="ProtNLM"/>
    </source>
</evidence>
<dbReference type="Pfam" id="PF10294">
    <property type="entry name" value="Methyltransf_16"/>
    <property type="match status" value="1"/>
</dbReference>
<proteinExistence type="predicted"/>
<dbReference type="OrthoDB" id="433955at2759"/>
<dbReference type="SUPFAM" id="SSF53335">
    <property type="entry name" value="S-adenosyl-L-methionine-dependent methyltransferases"/>
    <property type="match status" value="1"/>
</dbReference>
<evidence type="ECO:0000313" key="2">
    <source>
        <dbReference type="Proteomes" id="UP001049176"/>
    </source>
</evidence>
<name>A0A9P7USG9_9AGAR</name>